<feature type="transmembrane region" description="Helical" evidence="7">
    <location>
        <begin position="137"/>
        <end position="162"/>
    </location>
</feature>
<keyword evidence="3 7" id="KW-0812">Transmembrane</keyword>
<dbReference type="GO" id="GO:0005886">
    <property type="term" value="C:plasma membrane"/>
    <property type="evidence" value="ECO:0007669"/>
    <property type="project" value="UniProtKB-SubCell"/>
</dbReference>
<comment type="caution">
    <text evidence="10">The sequence shown here is derived from an EMBL/GenBank/DDBJ whole genome shotgun (WGS) entry which is preliminary data.</text>
</comment>
<feature type="domain" description="Integral membrane protein YccS N-terminal" evidence="8">
    <location>
        <begin position="67"/>
        <end position="343"/>
    </location>
</feature>
<feature type="transmembrane region" description="Helical" evidence="7">
    <location>
        <begin position="535"/>
        <end position="552"/>
    </location>
</feature>
<accession>A0A369ZD35</accession>
<organism evidence="10 11">
    <name type="scientific">Haemophilus parahaemolyticus</name>
    <dbReference type="NCBI Taxonomy" id="735"/>
    <lineage>
        <taxon>Bacteria</taxon>
        <taxon>Pseudomonadati</taxon>
        <taxon>Pseudomonadota</taxon>
        <taxon>Gammaproteobacteria</taxon>
        <taxon>Pasteurellales</taxon>
        <taxon>Pasteurellaceae</taxon>
        <taxon>Haemophilus</taxon>
    </lineage>
</organism>
<feature type="transmembrane region" description="Helical" evidence="7">
    <location>
        <begin position="481"/>
        <end position="498"/>
    </location>
</feature>
<feature type="transmembrane region" description="Helical" evidence="7">
    <location>
        <begin position="12"/>
        <end position="36"/>
    </location>
</feature>
<dbReference type="Proteomes" id="UP000253999">
    <property type="component" value="Unassembled WGS sequence"/>
</dbReference>
<dbReference type="NCBIfam" id="TIGR01666">
    <property type="entry name" value="YCCS"/>
    <property type="match status" value="1"/>
</dbReference>
<comment type="subcellular location">
    <subcellularLocation>
        <location evidence="1">Cell membrane</location>
        <topology evidence="1">Multi-pass membrane protein</topology>
    </subcellularLocation>
</comment>
<feature type="transmembrane region" description="Helical" evidence="7">
    <location>
        <begin position="408"/>
        <end position="425"/>
    </location>
</feature>
<gene>
    <name evidence="10" type="primary">yccS</name>
    <name evidence="10" type="ORF">DPV98_04795</name>
</gene>
<dbReference type="STRING" id="735.B0185_07325"/>
<evidence type="ECO:0000256" key="3">
    <source>
        <dbReference type="ARBA" id="ARBA00022692"/>
    </source>
</evidence>
<dbReference type="InterPro" id="IPR010020">
    <property type="entry name" value="Integral_membrane_YCCS_YHJK"/>
</dbReference>
<dbReference type="EMBL" id="QEQD01000004">
    <property type="protein sequence ID" value="RDF04695.1"/>
    <property type="molecule type" value="Genomic_DNA"/>
</dbReference>
<evidence type="ECO:0000256" key="4">
    <source>
        <dbReference type="ARBA" id="ARBA00022989"/>
    </source>
</evidence>
<evidence type="ECO:0000256" key="6">
    <source>
        <dbReference type="ARBA" id="ARBA00043993"/>
    </source>
</evidence>
<feature type="transmembrane region" description="Helical" evidence="7">
    <location>
        <begin position="113"/>
        <end position="131"/>
    </location>
</feature>
<evidence type="ECO:0000256" key="2">
    <source>
        <dbReference type="ARBA" id="ARBA00022475"/>
    </source>
</evidence>
<evidence type="ECO:0000259" key="9">
    <source>
        <dbReference type="Pfam" id="PF13515"/>
    </source>
</evidence>
<evidence type="ECO:0000256" key="1">
    <source>
        <dbReference type="ARBA" id="ARBA00004651"/>
    </source>
</evidence>
<feature type="transmembrane region" description="Helical" evidence="7">
    <location>
        <begin position="505"/>
        <end position="523"/>
    </location>
</feature>
<evidence type="ECO:0000256" key="5">
    <source>
        <dbReference type="ARBA" id="ARBA00023136"/>
    </source>
</evidence>
<dbReference type="AlphaFoldDB" id="A0A369ZD35"/>
<dbReference type="InterPro" id="IPR010019">
    <property type="entry name" value="Integral_membrane_YccS"/>
</dbReference>
<protein>
    <submittedName>
        <fullName evidence="10">TIGR01666 family membrane protein</fullName>
    </submittedName>
</protein>
<feature type="transmembrane region" description="Helical" evidence="7">
    <location>
        <begin position="42"/>
        <end position="58"/>
    </location>
</feature>
<dbReference type="Pfam" id="PF13515">
    <property type="entry name" value="FUSC_2"/>
    <property type="match status" value="1"/>
</dbReference>
<feature type="transmembrane region" description="Helical" evidence="7">
    <location>
        <begin position="88"/>
        <end position="106"/>
    </location>
</feature>
<keyword evidence="2" id="KW-1003">Cell membrane</keyword>
<proteinExistence type="inferred from homology"/>
<feature type="domain" description="Integral membrane bound transporter" evidence="9">
    <location>
        <begin position="417"/>
        <end position="543"/>
    </location>
</feature>
<dbReference type="NCBIfam" id="TIGR01667">
    <property type="entry name" value="YCCS_YHFK"/>
    <property type="match status" value="1"/>
</dbReference>
<dbReference type="InterPro" id="IPR032692">
    <property type="entry name" value="YccS_N"/>
</dbReference>
<keyword evidence="5 7" id="KW-0472">Membrane</keyword>
<evidence type="ECO:0000313" key="10">
    <source>
        <dbReference type="EMBL" id="RDF04695.1"/>
    </source>
</evidence>
<reference evidence="10 11" key="1">
    <citation type="submission" date="2018-05" db="EMBL/GenBank/DDBJ databases">
        <title>Draft Genome Sequences for a Diverse set of 7 Haemophilus Species.</title>
        <authorList>
            <person name="Nichols M."/>
            <person name="Topaz N."/>
            <person name="Wang X."/>
            <person name="Wang X."/>
            <person name="Boxrud D."/>
        </authorList>
    </citation>
    <scope>NUCLEOTIDE SEQUENCE [LARGE SCALE GENOMIC DNA]</scope>
    <source>
        <strain evidence="10 11">C2010039593</strain>
    </source>
</reference>
<evidence type="ECO:0000313" key="11">
    <source>
        <dbReference type="Proteomes" id="UP000253999"/>
    </source>
</evidence>
<evidence type="ECO:0000256" key="7">
    <source>
        <dbReference type="SAM" id="Phobius"/>
    </source>
</evidence>
<dbReference type="RefSeq" id="WP_111312856.1">
    <property type="nucleotide sequence ID" value="NZ_QEQD01000004.1"/>
</dbReference>
<name>A0A369ZD35_HAEPH</name>
<feature type="transmembrane region" description="Helical" evidence="7">
    <location>
        <begin position="65"/>
        <end position="82"/>
    </location>
</feature>
<sequence>MKIATKMPSHWLSAHVLSTLPIFITTNLAAIGIWLLNISEHSMPLILGIIAGGLVDLDNNLSGRFKNLIITLIAFAISSAGATLSLEFGWLFVPLAVLSTFILVMLGSIGQRYSTIAFGTLVVSVYASLTYMPETTWYTNTLLILAGALLYGLVAMLVYIVFPNRTVQENLAKSYEALGRYLQAKAAYFDPDDDDVVAKQRALARTNSEVIQAFEQTRVSLFYRLRRHNRQTRTQKMLRYYYTAQDILERASSSHYQYHEFFQQLKNSDLIFRFQRVLELQAMACQKVAVALRYAERYQHSSRGEKAMQGLFNSLNYHQEQGLKSAYRWQSIAENLRNIESQLCQIEHSQSEQEEGMEQAVKMNNKFASSKSQHLSNRLLAENVSGFRNMWQTIQSHCNLSSQLFRHAIRLSVVVGLCSAIVPIFHLDGKGYWVLLTAIFVCQPNYSATKKRLGQRVIGTILGVLVGMLLREYYLTSTLEAELGLIVITASLYTYFRFRHYSFSTFYITLLVLISLDIIGIGADEGILPRVIDTLVGTSIAWFAVSFIFPDWKYINLKQNLKSTVLASSNYLRHIIAQLQFGHNEQLPYRTARREVHNYISALSSAVSNLDSEPKKYQAISAVAPNLLGINYTLLGYISALGAYRIASPTLNQQVDFSAIFFSHGREVATIIGQMAEGKRSPAKLEANLTAIDSDLAQFEQTHHEKQDELSLVLIQQLRLIVQLLPQLQHLMQENALGELERELEKETEE</sequence>
<dbReference type="PANTHER" id="PTHR30509:SF8">
    <property type="entry name" value="INNER MEMBRANE PROTEIN YCCS"/>
    <property type="match status" value="1"/>
</dbReference>
<dbReference type="Pfam" id="PF12805">
    <property type="entry name" value="FUSC-like"/>
    <property type="match status" value="1"/>
</dbReference>
<dbReference type="PANTHER" id="PTHR30509">
    <property type="entry name" value="P-HYDROXYBENZOIC ACID EFFLUX PUMP SUBUNIT-RELATED"/>
    <property type="match status" value="1"/>
</dbReference>
<dbReference type="InterPro" id="IPR049453">
    <property type="entry name" value="Memb_transporter_dom"/>
</dbReference>
<comment type="similarity">
    <text evidence="6">Belongs to the YccS/YhfK family.</text>
</comment>
<evidence type="ECO:0000259" key="8">
    <source>
        <dbReference type="Pfam" id="PF12805"/>
    </source>
</evidence>
<keyword evidence="4 7" id="KW-1133">Transmembrane helix</keyword>